<proteinExistence type="predicted"/>
<evidence type="ECO:0000313" key="1">
    <source>
        <dbReference type="EMBL" id="SFC22764.1"/>
    </source>
</evidence>
<gene>
    <name evidence="1" type="ORF">SAMN05216167_101693</name>
</gene>
<dbReference type="Proteomes" id="UP000198598">
    <property type="component" value="Unassembled WGS sequence"/>
</dbReference>
<reference evidence="1 2" key="1">
    <citation type="submission" date="2016-10" db="EMBL/GenBank/DDBJ databases">
        <authorList>
            <person name="de Groot N.N."/>
        </authorList>
    </citation>
    <scope>NUCLEOTIDE SEQUENCE [LARGE SCALE GENOMIC DNA]</scope>
    <source>
        <strain evidence="1 2">DSM 26130</strain>
    </source>
</reference>
<protein>
    <submittedName>
        <fullName evidence="1">Uncharacterized protein</fullName>
    </submittedName>
</protein>
<dbReference type="EMBL" id="FOLQ01000001">
    <property type="protein sequence ID" value="SFC22764.1"/>
    <property type="molecule type" value="Genomic_DNA"/>
</dbReference>
<name>A0A1I1HFN0_9BACT</name>
<dbReference type="AlphaFoldDB" id="A0A1I1HFN0"/>
<keyword evidence="2" id="KW-1185">Reference proteome</keyword>
<accession>A0A1I1HFN0</accession>
<evidence type="ECO:0000313" key="2">
    <source>
        <dbReference type="Proteomes" id="UP000198598"/>
    </source>
</evidence>
<sequence>MSEVGYTDNKAFREVFKITGVLPLDYRAKYAKEISLAQRMNTACNRSSRYSYVPPVLATVPVKFD</sequence>
<organism evidence="1 2">
    <name type="scientific">Spirosoma endophyticum</name>
    <dbReference type="NCBI Taxonomy" id="662367"/>
    <lineage>
        <taxon>Bacteria</taxon>
        <taxon>Pseudomonadati</taxon>
        <taxon>Bacteroidota</taxon>
        <taxon>Cytophagia</taxon>
        <taxon>Cytophagales</taxon>
        <taxon>Cytophagaceae</taxon>
        <taxon>Spirosoma</taxon>
    </lineage>
</organism>